<evidence type="ECO:0000256" key="6">
    <source>
        <dbReference type="ARBA" id="ARBA00022723"/>
    </source>
</evidence>
<accession>A0A6P3XHJ3</accession>
<sequence length="514" mass="59643">MEYWQIPLFIVIVILCIHHLFRRYNYFKRHGILHVPPVMILGDVASVVFRRTSFGDYLQKLYSSKPDAKYFGFYVTTQPIVLLRDPELIKEVFVKNYESFLNRRGLAEFNDPLFSNNLFSLRGQKWRDVRTLLSPAFTSSKIKIMFTLMSDCAIDFTKSLSEISADKGDMDMKNVFSKYTNDVIATCAFGIKVDSMKNPTNQFYLHGKEATGFFETRALKILFLRTFPKLMKLFGFKFLSHNATIFFKDIVKTTIATRDAENIIRPDMIQLMMDIRGKRVNERELNIDDMTAQAFIFFLGGFDTSSTAMSFAAHELAANPDVQAKLRQEIDEVLVSTNGKVTYETINHLKYLDMVMSEVLRLYPPALYVERQCERPYEFPPVLPSEKSVIIKKGQIIWAPVYAIQRDEKYYDKPEKFRPERFSDKNAYHNSPCYIPFGLGPRMCIANRFALLEIKVLLFHLLARCELKPCAKTTLPMKFSKKGVFLTPEGGFWLNVQRRSDMHPAIRNNCMFNS</sequence>
<dbReference type="GO" id="GO:0005506">
    <property type="term" value="F:iron ion binding"/>
    <property type="evidence" value="ECO:0007669"/>
    <property type="project" value="InterPro"/>
</dbReference>
<evidence type="ECO:0000256" key="13">
    <source>
        <dbReference type="PIRSR" id="PIRSR602401-1"/>
    </source>
</evidence>
<organism evidence="16 17">
    <name type="scientific">Dinoponera quadriceps</name>
    <name type="common">South American ant</name>
    <dbReference type="NCBI Taxonomy" id="609295"/>
    <lineage>
        <taxon>Eukaryota</taxon>
        <taxon>Metazoa</taxon>
        <taxon>Ecdysozoa</taxon>
        <taxon>Arthropoda</taxon>
        <taxon>Hexapoda</taxon>
        <taxon>Insecta</taxon>
        <taxon>Pterygota</taxon>
        <taxon>Neoptera</taxon>
        <taxon>Endopterygota</taxon>
        <taxon>Hymenoptera</taxon>
        <taxon>Apocrita</taxon>
        <taxon>Aculeata</taxon>
        <taxon>Formicoidea</taxon>
        <taxon>Formicidae</taxon>
        <taxon>Ponerinae</taxon>
        <taxon>Ponerini</taxon>
        <taxon>Dinoponera</taxon>
    </lineage>
</organism>
<keyword evidence="10 13" id="KW-0408">Iron</keyword>
<evidence type="ECO:0000256" key="3">
    <source>
        <dbReference type="ARBA" id="ARBA00004406"/>
    </source>
</evidence>
<evidence type="ECO:0000256" key="2">
    <source>
        <dbReference type="ARBA" id="ARBA00004174"/>
    </source>
</evidence>
<dbReference type="OrthoDB" id="2789670at2759"/>
<dbReference type="InterPro" id="IPR001128">
    <property type="entry name" value="Cyt_P450"/>
</dbReference>
<dbReference type="GO" id="GO:0020037">
    <property type="term" value="F:heme binding"/>
    <property type="evidence" value="ECO:0007669"/>
    <property type="project" value="InterPro"/>
</dbReference>
<dbReference type="GO" id="GO:0016705">
    <property type="term" value="F:oxidoreductase activity, acting on paired donors, with incorporation or reduction of molecular oxygen"/>
    <property type="evidence" value="ECO:0007669"/>
    <property type="project" value="InterPro"/>
</dbReference>
<dbReference type="Proteomes" id="UP000515204">
    <property type="component" value="Unplaced"/>
</dbReference>
<dbReference type="InterPro" id="IPR017972">
    <property type="entry name" value="Cyt_P450_CS"/>
</dbReference>
<feature type="transmembrane region" description="Helical" evidence="15">
    <location>
        <begin position="6"/>
        <end position="21"/>
    </location>
</feature>
<keyword evidence="11 14" id="KW-0503">Monooxygenase</keyword>
<dbReference type="FunFam" id="1.10.630.10:FF:000042">
    <property type="entry name" value="Cytochrome P450"/>
    <property type="match status" value="1"/>
</dbReference>
<keyword evidence="15" id="KW-1133">Transmembrane helix</keyword>
<dbReference type="SUPFAM" id="SSF48264">
    <property type="entry name" value="Cytochrome P450"/>
    <property type="match status" value="1"/>
</dbReference>
<evidence type="ECO:0000256" key="8">
    <source>
        <dbReference type="ARBA" id="ARBA00022848"/>
    </source>
</evidence>
<dbReference type="PRINTS" id="PR00463">
    <property type="entry name" value="EP450I"/>
</dbReference>
<dbReference type="PANTHER" id="PTHR24292">
    <property type="entry name" value="CYTOCHROME P450"/>
    <property type="match status" value="1"/>
</dbReference>
<keyword evidence="9 14" id="KW-0560">Oxidoreductase</keyword>
<dbReference type="PRINTS" id="PR00385">
    <property type="entry name" value="P450"/>
</dbReference>
<evidence type="ECO:0000313" key="16">
    <source>
        <dbReference type="Proteomes" id="UP000515204"/>
    </source>
</evidence>
<dbReference type="Gene3D" id="1.10.630.10">
    <property type="entry name" value="Cytochrome P450"/>
    <property type="match status" value="1"/>
</dbReference>
<comment type="similarity">
    <text evidence="4 14">Belongs to the cytochrome P450 family.</text>
</comment>
<comment type="cofactor">
    <cofactor evidence="1 13">
        <name>heme</name>
        <dbReference type="ChEBI" id="CHEBI:30413"/>
    </cofactor>
</comment>
<dbReference type="Pfam" id="PF00067">
    <property type="entry name" value="p450"/>
    <property type="match status" value="1"/>
</dbReference>
<dbReference type="RefSeq" id="XP_014477687.1">
    <property type="nucleotide sequence ID" value="XM_014622201.1"/>
</dbReference>
<gene>
    <name evidence="17" type="primary">LOC106746048</name>
</gene>
<evidence type="ECO:0000256" key="4">
    <source>
        <dbReference type="ARBA" id="ARBA00010617"/>
    </source>
</evidence>
<dbReference type="GO" id="GO:0004497">
    <property type="term" value="F:monooxygenase activity"/>
    <property type="evidence" value="ECO:0007669"/>
    <property type="project" value="UniProtKB-KW"/>
</dbReference>
<evidence type="ECO:0000256" key="14">
    <source>
        <dbReference type="RuleBase" id="RU000461"/>
    </source>
</evidence>
<reference evidence="17" key="1">
    <citation type="submission" date="2025-08" db="UniProtKB">
        <authorList>
            <consortium name="RefSeq"/>
        </authorList>
    </citation>
    <scope>IDENTIFICATION</scope>
</reference>
<dbReference type="AlphaFoldDB" id="A0A6P3XHJ3"/>
<dbReference type="PANTHER" id="PTHR24292:SF54">
    <property type="entry name" value="CYP9F3-RELATED"/>
    <property type="match status" value="1"/>
</dbReference>
<evidence type="ECO:0000256" key="5">
    <source>
        <dbReference type="ARBA" id="ARBA00022617"/>
    </source>
</evidence>
<dbReference type="InterPro" id="IPR036396">
    <property type="entry name" value="Cyt_P450_sf"/>
</dbReference>
<evidence type="ECO:0000256" key="1">
    <source>
        <dbReference type="ARBA" id="ARBA00001971"/>
    </source>
</evidence>
<keyword evidence="5 13" id="KW-0349">Heme</keyword>
<dbReference type="CDD" id="cd11056">
    <property type="entry name" value="CYP6-like"/>
    <property type="match status" value="1"/>
</dbReference>
<name>A0A6P3XHJ3_DINQU</name>
<dbReference type="GO" id="GO:0005789">
    <property type="term" value="C:endoplasmic reticulum membrane"/>
    <property type="evidence" value="ECO:0007669"/>
    <property type="project" value="UniProtKB-SubCell"/>
</dbReference>
<keyword evidence="15" id="KW-0812">Transmembrane</keyword>
<dbReference type="PROSITE" id="PS00086">
    <property type="entry name" value="CYTOCHROME_P450"/>
    <property type="match status" value="1"/>
</dbReference>
<keyword evidence="8" id="KW-0492">Microsome</keyword>
<dbReference type="KEGG" id="dqu:106746048"/>
<comment type="subcellular location">
    <subcellularLocation>
        <location evidence="3">Endoplasmic reticulum membrane</location>
        <topology evidence="3">Peripheral membrane protein</topology>
    </subcellularLocation>
    <subcellularLocation>
        <location evidence="2">Microsome membrane</location>
        <topology evidence="2">Peripheral membrane protein</topology>
    </subcellularLocation>
</comment>
<dbReference type="InterPro" id="IPR002401">
    <property type="entry name" value="Cyt_P450_E_grp-I"/>
</dbReference>
<evidence type="ECO:0000256" key="11">
    <source>
        <dbReference type="ARBA" id="ARBA00023033"/>
    </source>
</evidence>
<keyword evidence="12 15" id="KW-0472">Membrane</keyword>
<evidence type="ECO:0000256" key="10">
    <source>
        <dbReference type="ARBA" id="ARBA00023004"/>
    </source>
</evidence>
<keyword evidence="16" id="KW-1185">Reference proteome</keyword>
<dbReference type="GeneID" id="106746048"/>
<proteinExistence type="inferred from homology"/>
<evidence type="ECO:0000256" key="9">
    <source>
        <dbReference type="ARBA" id="ARBA00023002"/>
    </source>
</evidence>
<keyword evidence="7" id="KW-0256">Endoplasmic reticulum</keyword>
<evidence type="ECO:0000313" key="17">
    <source>
        <dbReference type="RefSeq" id="XP_014477687.1"/>
    </source>
</evidence>
<evidence type="ECO:0000256" key="15">
    <source>
        <dbReference type="SAM" id="Phobius"/>
    </source>
</evidence>
<keyword evidence="6 13" id="KW-0479">Metal-binding</keyword>
<protein>
    <submittedName>
        <fullName evidence="17">Cytochrome P450 9e2-like</fullName>
    </submittedName>
</protein>
<evidence type="ECO:0000256" key="7">
    <source>
        <dbReference type="ARBA" id="ARBA00022824"/>
    </source>
</evidence>
<dbReference type="InterPro" id="IPR050476">
    <property type="entry name" value="Insect_CytP450_Detox"/>
</dbReference>
<evidence type="ECO:0000256" key="12">
    <source>
        <dbReference type="ARBA" id="ARBA00023136"/>
    </source>
</evidence>
<feature type="binding site" description="axial binding residue" evidence="13">
    <location>
        <position position="444"/>
    </location>
    <ligand>
        <name>heme</name>
        <dbReference type="ChEBI" id="CHEBI:30413"/>
    </ligand>
    <ligandPart>
        <name>Fe</name>
        <dbReference type="ChEBI" id="CHEBI:18248"/>
    </ligandPart>
</feature>